<dbReference type="AlphaFoldDB" id="A0A7L6N4N1"/>
<name>A0A7L6N4N1_9MOLU</name>
<dbReference type="Gene3D" id="3.30.70.270">
    <property type="match status" value="1"/>
</dbReference>
<dbReference type="SUPFAM" id="SSF55073">
    <property type="entry name" value="Nucleotide cyclase"/>
    <property type="match status" value="1"/>
</dbReference>
<keyword evidence="3" id="KW-1185">Reference proteome</keyword>
<dbReference type="InterPro" id="IPR050469">
    <property type="entry name" value="Diguanylate_Cyclase"/>
</dbReference>
<feature type="domain" description="GGDEF" evidence="1">
    <location>
        <begin position="80"/>
        <end position="105"/>
    </location>
</feature>
<dbReference type="InterPro" id="IPR000160">
    <property type="entry name" value="GGDEF_dom"/>
</dbReference>
<dbReference type="PANTHER" id="PTHR45138">
    <property type="entry name" value="REGULATORY COMPONENTS OF SENSORY TRANSDUCTION SYSTEM"/>
    <property type="match status" value="1"/>
</dbReference>
<dbReference type="PANTHER" id="PTHR45138:SF9">
    <property type="entry name" value="DIGUANYLATE CYCLASE DGCM-RELATED"/>
    <property type="match status" value="1"/>
</dbReference>
<organism evidence="2 3">
    <name type="scientific">Hujiaoplasma nucleasis</name>
    <dbReference type="NCBI Taxonomy" id="2725268"/>
    <lineage>
        <taxon>Bacteria</taxon>
        <taxon>Bacillati</taxon>
        <taxon>Mycoplasmatota</taxon>
        <taxon>Mollicutes</taxon>
        <taxon>Candidatus Izemoplasmatales</taxon>
        <taxon>Hujiaoplasmataceae</taxon>
        <taxon>Hujiaoplasma</taxon>
    </lineage>
</organism>
<dbReference type="Pfam" id="PF00990">
    <property type="entry name" value="GGDEF"/>
    <property type="match status" value="1"/>
</dbReference>
<gene>
    <name evidence="2" type="ORF">HF295_04915</name>
</gene>
<accession>A0A7L6N4N1</accession>
<dbReference type="Proteomes" id="UP000512167">
    <property type="component" value="Chromosome"/>
</dbReference>
<protein>
    <submittedName>
        <fullName evidence="2">GGDEF domain-containing protein</fullName>
    </submittedName>
</protein>
<evidence type="ECO:0000259" key="1">
    <source>
        <dbReference type="PROSITE" id="PS50887"/>
    </source>
</evidence>
<reference evidence="2 3" key="1">
    <citation type="submission" date="2020-04" db="EMBL/GenBank/DDBJ databases">
        <authorList>
            <person name="Zheng R.K."/>
            <person name="Sun C.M."/>
        </authorList>
    </citation>
    <scope>NUCLEOTIDE SEQUENCE [LARGE SCALE GENOMIC DNA]</scope>
    <source>
        <strain evidence="3">zrk29</strain>
    </source>
</reference>
<dbReference type="NCBIfam" id="TIGR00254">
    <property type="entry name" value="GGDEF"/>
    <property type="match status" value="1"/>
</dbReference>
<dbReference type="KEGG" id="tbk:HF295_04915"/>
<evidence type="ECO:0000313" key="2">
    <source>
        <dbReference type="EMBL" id="QLY40237.1"/>
    </source>
</evidence>
<evidence type="ECO:0000313" key="3">
    <source>
        <dbReference type="Proteomes" id="UP000512167"/>
    </source>
</evidence>
<sequence length="105" mass="12394">MRALKKDILKHDEKAYIEISKLNSELLNPQRIIEKQNIELKKFNQLLKKISIEDSLTGSYNRRYFYNYMRENVLPSQSDNSMGLVLIDFNHFKAINDQFGHDTGD</sequence>
<proteinExistence type="predicted"/>
<dbReference type="InterPro" id="IPR043128">
    <property type="entry name" value="Rev_trsase/Diguanyl_cyclase"/>
</dbReference>
<dbReference type="EMBL" id="CP051151">
    <property type="protein sequence ID" value="QLY40237.1"/>
    <property type="molecule type" value="Genomic_DNA"/>
</dbReference>
<dbReference type="GO" id="GO:0052621">
    <property type="term" value="F:diguanylate cyclase activity"/>
    <property type="evidence" value="ECO:0007669"/>
    <property type="project" value="TreeGrafter"/>
</dbReference>
<dbReference type="PROSITE" id="PS50887">
    <property type="entry name" value="GGDEF"/>
    <property type="match status" value="1"/>
</dbReference>
<dbReference type="InterPro" id="IPR029787">
    <property type="entry name" value="Nucleotide_cyclase"/>
</dbReference>